<keyword evidence="11" id="KW-0496">Mitochondrion</keyword>
<dbReference type="Gene3D" id="3.90.1600.10">
    <property type="entry name" value="Palm domain of DNA polymerase"/>
    <property type="match status" value="1"/>
</dbReference>
<dbReference type="PANTHER" id="PTHR33568">
    <property type="entry name" value="DNA POLYMERASE"/>
    <property type="match status" value="1"/>
</dbReference>
<dbReference type="AlphaFoldDB" id="A0A8J5BYP0"/>
<dbReference type="PANTHER" id="PTHR33568:SF3">
    <property type="entry name" value="DNA-DIRECTED DNA POLYMERASE"/>
    <property type="match status" value="1"/>
</dbReference>
<evidence type="ECO:0000256" key="1">
    <source>
        <dbReference type="ARBA" id="ARBA00005755"/>
    </source>
</evidence>
<organism evidence="11 12">
    <name type="scientific">Zingiber officinale</name>
    <name type="common">Ginger</name>
    <name type="synonym">Amomum zingiber</name>
    <dbReference type="NCBI Taxonomy" id="94328"/>
    <lineage>
        <taxon>Eukaryota</taxon>
        <taxon>Viridiplantae</taxon>
        <taxon>Streptophyta</taxon>
        <taxon>Embryophyta</taxon>
        <taxon>Tracheophyta</taxon>
        <taxon>Spermatophyta</taxon>
        <taxon>Magnoliopsida</taxon>
        <taxon>Liliopsida</taxon>
        <taxon>Zingiberales</taxon>
        <taxon>Zingiberaceae</taxon>
        <taxon>Zingiber</taxon>
    </lineage>
</organism>
<accession>A0A8J5BYP0</accession>
<name>A0A8J5BYP0_ZINOF</name>
<evidence type="ECO:0000256" key="6">
    <source>
        <dbReference type="ARBA" id="ARBA00022932"/>
    </source>
</evidence>
<proteinExistence type="inferred from homology"/>
<gene>
    <name evidence="11" type="ORF">ZIOFF_074317</name>
</gene>
<dbReference type="InterPro" id="IPR023211">
    <property type="entry name" value="DNA_pol_palm_dom_sf"/>
</dbReference>
<keyword evidence="4" id="KW-0548">Nucleotidyltransferase</keyword>
<evidence type="ECO:0000259" key="10">
    <source>
        <dbReference type="Pfam" id="PF03175"/>
    </source>
</evidence>
<geneLocation type="mitochondrion" evidence="11"/>
<keyword evidence="6" id="KW-0239">DNA-directed DNA polymerase</keyword>
<dbReference type="GO" id="GO:0003677">
    <property type="term" value="F:DNA binding"/>
    <property type="evidence" value="ECO:0007669"/>
    <property type="project" value="UniProtKB-KW"/>
</dbReference>
<comment type="similarity">
    <text evidence="1">Belongs to the DNA polymerase type-B family.</text>
</comment>
<dbReference type="InterPro" id="IPR004868">
    <property type="entry name" value="DNA-dir_DNA_pol_B_mt/vir"/>
</dbReference>
<evidence type="ECO:0000256" key="8">
    <source>
        <dbReference type="ARBA" id="ARBA00049244"/>
    </source>
</evidence>
<dbReference type="GO" id="GO:0006260">
    <property type="term" value="P:DNA replication"/>
    <property type="evidence" value="ECO:0007669"/>
    <property type="project" value="UniProtKB-KW"/>
</dbReference>
<evidence type="ECO:0000256" key="2">
    <source>
        <dbReference type="ARBA" id="ARBA00012417"/>
    </source>
</evidence>
<dbReference type="GO" id="GO:0003887">
    <property type="term" value="F:DNA-directed DNA polymerase activity"/>
    <property type="evidence" value="ECO:0007669"/>
    <property type="project" value="UniProtKB-KW"/>
</dbReference>
<dbReference type="EC" id="2.7.7.7" evidence="2"/>
<keyword evidence="3" id="KW-0808">Transferase</keyword>
<dbReference type="PROSITE" id="PS00116">
    <property type="entry name" value="DNA_POLYMERASE_B"/>
    <property type="match status" value="1"/>
</dbReference>
<dbReference type="InterPro" id="IPR017964">
    <property type="entry name" value="DNA-dir_DNA_pol_B_CS"/>
</dbReference>
<dbReference type="Proteomes" id="UP000734854">
    <property type="component" value="Unassembled WGS sequence"/>
</dbReference>
<evidence type="ECO:0000256" key="7">
    <source>
        <dbReference type="ARBA" id="ARBA00023125"/>
    </source>
</evidence>
<feature type="compositionally biased region" description="Low complexity" evidence="9">
    <location>
        <begin position="629"/>
        <end position="639"/>
    </location>
</feature>
<protein>
    <recommendedName>
        <fullName evidence="2">DNA-directed DNA polymerase</fullName>
        <ecNumber evidence="2">2.7.7.7</ecNumber>
    </recommendedName>
</protein>
<evidence type="ECO:0000256" key="9">
    <source>
        <dbReference type="SAM" id="MobiDB-lite"/>
    </source>
</evidence>
<evidence type="ECO:0000313" key="11">
    <source>
        <dbReference type="EMBL" id="KAG6467801.1"/>
    </source>
</evidence>
<keyword evidence="5" id="KW-0235">DNA replication</keyword>
<dbReference type="SUPFAM" id="SSF56672">
    <property type="entry name" value="DNA/RNA polymerases"/>
    <property type="match status" value="1"/>
</dbReference>
<comment type="caution">
    <text evidence="11">The sequence shown here is derived from an EMBL/GenBank/DDBJ whole genome shotgun (WGS) entry which is preliminary data.</text>
</comment>
<dbReference type="EMBL" id="JACMSC010000023">
    <property type="protein sequence ID" value="KAG6467801.1"/>
    <property type="molecule type" value="Genomic_DNA"/>
</dbReference>
<dbReference type="GO" id="GO:0000166">
    <property type="term" value="F:nucleotide binding"/>
    <property type="evidence" value="ECO:0007669"/>
    <property type="project" value="InterPro"/>
</dbReference>
<dbReference type="InterPro" id="IPR043502">
    <property type="entry name" value="DNA/RNA_pol_sf"/>
</dbReference>
<sequence length="842" mass="94659">MPPTSLFFSWDLQGVVLGVGLEHFLWERERLWRVCGSITCSLASLSSLSYLAFCFMLSFEWGDVELALSLIALLLALSRGSIFFLSLMSFISCDKGRSLLATRAEIVRTTGRRDSMFGFIEAYVVCPKTIKKPFLPYRDKNKTLIYPTGEFIGVYYSEEFKYARGLGYTVLPISGYLFERRESPFRHFVSSLFENRLEARKEEDRYKHLVRESELIFGDMLSEKYYIVAYHSNTQTTGTDYWNPPKNSAVQLAAAITITASARIYMYPYISRDDCYYTDTDSIVLGQPLPKEEIDPSVLGKLKLEDRIVKGYFLAPKSYFYIAMGGTNVLKYKGPAKNQVYPEWFELEYANPSRTELVPVKANFRIDWHSLNIIKKDTMVRLGIKLGNKRKPVYDRDVWVDTDPIDIKDLSSCLALSLALAISRIGKSFRQGIIRSDLLDPMEASVVSVLWSIVFFQPNLLGLLKSYPDAHPRLTDQTKKVREGNPQNSESVFCLISILADSADPSCVILPGLAYLFVKKIGLLPMAVDLVKRRLGSLGSNLYLSQGRSRSKFEALSLAFRLLLDFTIPISATTGWKKELKSIKRLSGLEDQCVRCPKVEFLDLTMDPKYPIAEDLGGLSLSGRGKPRSSTSHSAFSTSLMKQAKSRKEQLRLIVDGSRKTRPSRNLTAYMLLCSSITASLRLRQSHTNGPPAGLQAGLLLIGAIDQLNHQNRQTHRIVHRVSIKAFQALLSDTDFGASPEASHSFIDIKDPHTKDWNDQIRAQRTTKWVSNRNEMGSLIDGYVGPILTKSSYAPNNVFADSRIGVRKASYSLNSLILLIIGDKKITALSLSEAGDGLDRKA</sequence>
<evidence type="ECO:0000256" key="3">
    <source>
        <dbReference type="ARBA" id="ARBA00022679"/>
    </source>
</evidence>
<evidence type="ECO:0000256" key="5">
    <source>
        <dbReference type="ARBA" id="ARBA00022705"/>
    </source>
</evidence>
<dbReference type="Pfam" id="PF03175">
    <property type="entry name" value="DNA_pol_B_2"/>
    <property type="match status" value="1"/>
</dbReference>
<feature type="region of interest" description="Disordered" evidence="9">
    <location>
        <begin position="621"/>
        <end position="644"/>
    </location>
</feature>
<evidence type="ECO:0000313" key="12">
    <source>
        <dbReference type="Proteomes" id="UP000734854"/>
    </source>
</evidence>
<comment type="catalytic activity">
    <reaction evidence="8">
        <text>DNA(n) + a 2'-deoxyribonucleoside 5'-triphosphate = DNA(n+1) + diphosphate</text>
        <dbReference type="Rhea" id="RHEA:22508"/>
        <dbReference type="Rhea" id="RHEA-COMP:17339"/>
        <dbReference type="Rhea" id="RHEA-COMP:17340"/>
        <dbReference type="ChEBI" id="CHEBI:33019"/>
        <dbReference type="ChEBI" id="CHEBI:61560"/>
        <dbReference type="ChEBI" id="CHEBI:173112"/>
        <dbReference type="EC" id="2.7.7.7"/>
    </reaction>
</comment>
<keyword evidence="12" id="KW-1185">Reference proteome</keyword>
<reference evidence="11 12" key="1">
    <citation type="submission" date="2020-08" db="EMBL/GenBank/DDBJ databases">
        <title>Plant Genome Project.</title>
        <authorList>
            <person name="Zhang R.-G."/>
        </authorList>
    </citation>
    <scope>NUCLEOTIDE SEQUENCE [LARGE SCALE GENOMIC DNA]</scope>
    <source>
        <tissue evidence="11">Rhizome</tissue>
    </source>
</reference>
<keyword evidence="7" id="KW-0238">DNA-binding</keyword>
<evidence type="ECO:0000256" key="4">
    <source>
        <dbReference type="ARBA" id="ARBA00022695"/>
    </source>
</evidence>
<feature type="domain" description="DNA-directed DNA polymerase family B mitochondria/virus" evidence="10">
    <location>
        <begin position="106"/>
        <end position="207"/>
    </location>
</feature>